<dbReference type="RefSeq" id="WP_147138559.1">
    <property type="nucleotide sequence ID" value="NZ_BAABIJ010000002.1"/>
</dbReference>
<evidence type="ECO:0000313" key="3">
    <source>
        <dbReference type="Proteomes" id="UP000321617"/>
    </source>
</evidence>
<dbReference type="OrthoDB" id="9803476at2"/>
<dbReference type="NCBIfam" id="TIGR02246">
    <property type="entry name" value="SgcJ/EcaC family oxidoreductase"/>
    <property type="match status" value="1"/>
</dbReference>
<dbReference type="EMBL" id="VLLL01000006">
    <property type="protein sequence ID" value="TWJ11887.1"/>
    <property type="molecule type" value="Genomic_DNA"/>
</dbReference>
<dbReference type="InterPro" id="IPR037401">
    <property type="entry name" value="SnoaL-like"/>
</dbReference>
<dbReference type="Gene3D" id="3.10.450.50">
    <property type="match status" value="1"/>
</dbReference>
<sequence length="152" mass="16679">MHPATRLYHRLIDCWNRHDATGYGDTFTDDGALVGFDGSTVDGREAVTAHLAEIFADHTPARYVTVVRETRRLSEGVYLVRAVAGMVPPGRTDLEPAANAVQSLVATDTGAGWRVVLFHNTPAAFHGRPEAAERLTAELREELRRTTTTPPE</sequence>
<evidence type="ECO:0000313" key="2">
    <source>
        <dbReference type="EMBL" id="TWJ11887.1"/>
    </source>
</evidence>
<dbReference type="Proteomes" id="UP000321617">
    <property type="component" value="Unassembled WGS sequence"/>
</dbReference>
<dbReference type="InterPro" id="IPR011944">
    <property type="entry name" value="Steroid_delta5-4_isomerase"/>
</dbReference>
<protein>
    <submittedName>
        <fullName evidence="2">Uncharacterized protein (TIGR02246 family)</fullName>
    </submittedName>
</protein>
<dbReference type="InterPro" id="IPR032710">
    <property type="entry name" value="NTF2-like_dom_sf"/>
</dbReference>
<proteinExistence type="predicted"/>
<organism evidence="2 3">
    <name type="scientific">Stackebrandtia albiflava</name>
    <dbReference type="NCBI Taxonomy" id="406432"/>
    <lineage>
        <taxon>Bacteria</taxon>
        <taxon>Bacillati</taxon>
        <taxon>Actinomycetota</taxon>
        <taxon>Actinomycetes</taxon>
        <taxon>Glycomycetales</taxon>
        <taxon>Glycomycetaceae</taxon>
        <taxon>Stackebrandtia</taxon>
    </lineage>
</organism>
<comment type="caution">
    <text evidence="2">The sequence shown here is derived from an EMBL/GenBank/DDBJ whole genome shotgun (WGS) entry which is preliminary data.</text>
</comment>
<keyword evidence="3" id="KW-1185">Reference proteome</keyword>
<evidence type="ECO:0000259" key="1">
    <source>
        <dbReference type="Pfam" id="PF12680"/>
    </source>
</evidence>
<reference evidence="2 3" key="1">
    <citation type="journal article" date="2013" name="Stand. Genomic Sci.">
        <title>Genomic Encyclopedia of Type Strains, Phase I: The one thousand microbial genomes (KMG-I) project.</title>
        <authorList>
            <person name="Kyrpides N.C."/>
            <person name="Woyke T."/>
            <person name="Eisen J.A."/>
            <person name="Garrity G."/>
            <person name="Lilburn T.G."/>
            <person name="Beck B.J."/>
            <person name="Whitman W.B."/>
            <person name="Hugenholtz P."/>
            <person name="Klenk H.P."/>
        </authorList>
    </citation>
    <scope>NUCLEOTIDE SEQUENCE [LARGE SCALE GENOMIC DNA]</scope>
    <source>
        <strain evidence="2 3">DSM 45044</strain>
    </source>
</reference>
<feature type="domain" description="SnoaL-like" evidence="1">
    <location>
        <begin position="9"/>
        <end position="68"/>
    </location>
</feature>
<dbReference type="AlphaFoldDB" id="A0A562V249"/>
<accession>A0A562V249</accession>
<dbReference type="Pfam" id="PF12680">
    <property type="entry name" value="SnoaL_2"/>
    <property type="match status" value="1"/>
</dbReference>
<dbReference type="SUPFAM" id="SSF54427">
    <property type="entry name" value="NTF2-like"/>
    <property type="match status" value="1"/>
</dbReference>
<gene>
    <name evidence="2" type="ORF">LX16_2625</name>
</gene>
<name>A0A562V249_9ACTN</name>